<dbReference type="AlphaFoldDB" id="A0A1G9DT47"/>
<keyword evidence="2" id="KW-1185">Reference proteome</keyword>
<dbReference type="EMBL" id="FNES01000023">
    <property type="protein sequence ID" value="SDK67077.1"/>
    <property type="molecule type" value="Genomic_DNA"/>
</dbReference>
<protein>
    <submittedName>
        <fullName evidence="1">Uncharacterized protein</fullName>
    </submittedName>
</protein>
<proteinExistence type="predicted"/>
<name>A0A1G9DT47_9GAMM</name>
<reference evidence="1 2" key="1">
    <citation type="submission" date="2016-10" db="EMBL/GenBank/DDBJ databases">
        <authorList>
            <person name="de Groot N.N."/>
        </authorList>
    </citation>
    <scope>NUCLEOTIDE SEQUENCE [LARGE SCALE GENOMIC DNA]</scope>
    <source>
        <strain evidence="1 2">CGMCC 1.6133</strain>
    </source>
</reference>
<dbReference type="OrthoDB" id="1551443at2"/>
<dbReference type="RefSeq" id="WP_089689022.1">
    <property type="nucleotide sequence ID" value="NZ_FNES01000023.1"/>
</dbReference>
<dbReference type="Proteomes" id="UP000198525">
    <property type="component" value="Unassembled WGS sequence"/>
</dbReference>
<gene>
    <name evidence="1" type="ORF">SAMN04487954_1232</name>
</gene>
<accession>A0A1G9DT47</accession>
<evidence type="ECO:0000313" key="2">
    <source>
        <dbReference type="Proteomes" id="UP000198525"/>
    </source>
</evidence>
<dbReference type="STRING" id="376427.SAMN04487954_1232"/>
<sequence length="112" mass="12823">MIEAEWHAVWRDPEGVLMDITPRPQGMRLNKIAFLADADGHTKGEVLGNVRKNLARSGRRKMVDRYIAQAERAEQALYQADDPEQDALVREEQHKLLELQEALRLGHKPGWA</sequence>
<evidence type="ECO:0000313" key="1">
    <source>
        <dbReference type="EMBL" id="SDK67077.1"/>
    </source>
</evidence>
<organism evidence="1 2">
    <name type="scientific">Billgrantia gudaonensis</name>
    <dbReference type="NCBI Taxonomy" id="376427"/>
    <lineage>
        <taxon>Bacteria</taxon>
        <taxon>Pseudomonadati</taxon>
        <taxon>Pseudomonadota</taxon>
        <taxon>Gammaproteobacteria</taxon>
        <taxon>Oceanospirillales</taxon>
        <taxon>Halomonadaceae</taxon>
        <taxon>Billgrantia</taxon>
    </lineage>
</organism>